<evidence type="ECO:0000313" key="3">
    <source>
        <dbReference type="Proteomes" id="UP000650616"/>
    </source>
</evidence>
<name>A0AAW3ZTM5_9BACT</name>
<dbReference type="AlphaFoldDB" id="A0AAW3ZTM5"/>
<dbReference type="Proteomes" id="UP000650616">
    <property type="component" value="Unassembled WGS sequence"/>
</dbReference>
<organism evidence="2 3">
    <name type="scientific">Campylobacter californiensis</name>
    <dbReference type="NCBI Taxonomy" id="1032243"/>
    <lineage>
        <taxon>Bacteria</taxon>
        <taxon>Pseudomonadati</taxon>
        <taxon>Campylobacterota</taxon>
        <taxon>Epsilonproteobacteria</taxon>
        <taxon>Campylobacterales</taxon>
        <taxon>Campylobacteraceae</taxon>
        <taxon>Campylobacter</taxon>
    </lineage>
</organism>
<dbReference type="InterPro" id="IPR023385">
    <property type="entry name" value="YopX-like_C"/>
</dbReference>
<accession>A0AAW3ZTM5</accession>
<comment type="caution">
    <text evidence="2">The sequence shown here is derived from an EMBL/GenBank/DDBJ whole genome shotgun (WGS) entry which is preliminary data.</text>
</comment>
<reference evidence="2 3" key="1">
    <citation type="submission" date="2015-08" db="EMBL/GenBank/DDBJ databases">
        <title>Comparative genomics of the Campylobacter concisus group.</title>
        <authorList>
            <person name="Yee E."/>
            <person name="Chapman M.H."/>
            <person name="Huynh S."/>
            <person name="Bono J.L."/>
            <person name="On S.L."/>
            <person name="St Leger J."/>
            <person name="Foster G."/>
            <person name="Parker C.T."/>
            <person name="Miller W.G."/>
        </authorList>
    </citation>
    <scope>NUCLEOTIDE SEQUENCE [LARGE SCALE GENOMIC DNA]</scope>
    <source>
        <strain evidence="2 3">RM9337</strain>
    </source>
</reference>
<dbReference type="InterPro" id="IPR019096">
    <property type="entry name" value="YopX_protein"/>
</dbReference>
<dbReference type="EMBL" id="LIWG01000013">
    <property type="protein sequence ID" value="MBE3608734.1"/>
    <property type="molecule type" value="Genomic_DNA"/>
</dbReference>
<sequence length="135" mass="15533">MREIKIKYTYSNGKDFMHKDFTIDEIEQGCQFDEICDTPLLKDYFFVTRSLYTGLKDKNGVEIYEGDIVKFDPSVQPLDGMPQDGEVGVIKYVLNSFVVIPQNDCNINYNIDELGDWVVIGNIYENKELIGAQNE</sequence>
<feature type="domain" description="YopX protein" evidence="1">
    <location>
        <begin position="50"/>
        <end position="130"/>
    </location>
</feature>
<gene>
    <name evidence="2" type="ORF">CCAL9337_08385</name>
</gene>
<dbReference type="Pfam" id="PF09643">
    <property type="entry name" value="YopX"/>
    <property type="match status" value="1"/>
</dbReference>
<dbReference type="Gene3D" id="2.30.30.290">
    <property type="entry name" value="YopX-like domains"/>
    <property type="match status" value="1"/>
</dbReference>
<evidence type="ECO:0000313" key="2">
    <source>
        <dbReference type="EMBL" id="MBE3608734.1"/>
    </source>
</evidence>
<keyword evidence="3" id="KW-1185">Reference proteome</keyword>
<evidence type="ECO:0000259" key="1">
    <source>
        <dbReference type="Pfam" id="PF09643"/>
    </source>
</evidence>
<proteinExistence type="predicted"/>
<dbReference type="RefSeq" id="WP_170017056.1">
    <property type="nucleotide sequence ID" value="NZ_JADBHR010000030.1"/>
</dbReference>
<protein>
    <recommendedName>
        <fullName evidence="1">YopX protein domain-containing protein</fullName>
    </recommendedName>
</protein>
<dbReference type="SUPFAM" id="SSF159006">
    <property type="entry name" value="YopX-like"/>
    <property type="match status" value="1"/>
</dbReference>